<evidence type="ECO:0000259" key="4">
    <source>
        <dbReference type="Pfam" id="PF09745"/>
    </source>
</evidence>
<dbReference type="Pfam" id="PF09745">
    <property type="entry name" value="NSRP1_N"/>
    <property type="match status" value="1"/>
</dbReference>
<dbReference type="AlphaFoldDB" id="A0A2S5B2N9"/>
<dbReference type="InterPro" id="IPR018612">
    <property type="entry name" value="NSRP1_N"/>
</dbReference>
<feature type="compositionally biased region" description="Basic and acidic residues" evidence="3">
    <location>
        <begin position="351"/>
        <end position="381"/>
    </location>
</feature>
<feature type="region of interest" description="Disordered" evidence="3">
    <location>
        <begin position="163"/>
        <end position="191"/>
    </location>
</feature>
<feature type="region of interest" description="Disordered" evidence="3">
    <location>
        <begin position="204"/>
        <end position="236"/>
    </location>
</feature>
<dbReference type="STRING" id="741276.A0A2S5B2N9"/>
<dbReference type="OrthoDB" id="446635at2759"/>
<dbReference type="EMBL" id="PJQD01000088">
    <property type="protein sequence ID" value="POY71052.1"/>
    <property type="molecule type" value="Genomic_DNA"/>
</dbReference>
<proteinExistence type="inferred from homology"/>
<reference evidence="5 6" key="1">
    <citation type="journal article" date="2018" name="Front. Microbiol.">
        <title>Prospects for Fungal Bioremediation of Acidic Radioactive Waste Sites: Characterization and Genome Sequence of Rhodotorula taiwanensis MD1149.</title>
        <authorList>
            <person name="Tkavc R."/>
            <person name="Matrosova V.Y."/>
            <person name="Grichenko O.E."/>
            <person name="Gostincar C."/>
            <person name="Volpe R.P."/>
            <person name="Klimenkova P."/>
            <person name="Gaidamakova E.K."/>
            <person name="Zhou C.E."/>
            <person name="Stewart B.J."/>
            <person name="Lyman M.G."/>
            <person name="Malfatti S.A."/>
            <person name="Rubinfeld B."/>
            <person name="Courtot M."/>
            <person name="Singh J."/>
            <person name="Dalgard C.L."/>
            <person name="Hamilton T."/>
            <person name="Frey K.G."/>
            <person name="Gunde-Cimerman N."/>
            <person name="Dugan L."/>
            <person name="Daly M.J."/>
        </authorList>
    </citation>
    <scope>NUCLEOTIDE SEQUENCE [LARGE SCALE GENOMIC DNA]</scope>
    <source>
        <strain evidence="5 6">MD1149</strain>
    </source>
</reference>
<comment type="similarity">
    <text evidence="1">Belongs to the NSRP1 family.</text>
</comment>
<evidence type="ECO:0000313" key="5">
    <source>
        <dbReference type="EMBL" id="POY71052.1"/>
    </source>
</evidence>
<feature type="compositionally biased region" description="Low complexity" evidence="3">
    <location>
        <begin position="204"/>
        <end position="216"/>
    </location>
</feature>
<comment type="caution">
    <text evidence="5">The sequence shown here is derived from an EMBL/GenBank/DDBJ whole genome shotgun (WGS) entry which is preliminary data.</text>
</comment>
<dbReference type="GO" id="GO:0000381">
    <property type="term" value="P:regulation of alternative mRNA splicing, via spliceosome"/>
    <property type="evidence" value="ECO:0007669"/>
    <property type="project" value="InterPro"/>
</dbReference>
<gene>
    <name evidence="5" type="ORF">BMF94_5978</name>
</gene>
<feature type="compositionally biased region" description="Basic and acidic residues" evidence="3">
    <location>
        <begin position="166"/>
        <end position="185"/>
    </location>
</feature>
<organism evidence="5 6">
    <name type="scientific">Rhodotorula taiwanensis</name>
    <dbReference type="NCBI Taxonomy" id="741276"/>
    <lineage>
        <taxon>Eukaryota</taxon>
        <taxon>Fungi</taxon>
        <taxon>Dikarya</taxon>
        <taxon>Basidiomycota</taxon>
        <taxon>Pucciniomycotina</taxon>
        <taxon>Microbotryomycetes</taxon>
        <taxon>Sporidiobolales</taxon>
        <taxon>Sporidiobolaceae</taxon>
        <taxon>Rhodotorula</taxon>
    </lineage>
</organism>
<evidence type="ECO:0000256" key="3">
    <source>
        <dbReference type="SAM" id="MobiDB-lite"/>
    </source>
</evidence>
<name>A0A2S5B2N9_9BASI</name>
<keyword evidence="6" id="KW-1185">Reference proteome</keyword>
<evidence type="ECO:0000256" key="1">
    <source>
        <dbReference type="ARBA" id="ARBA00010126"/>
    </source>
</evidence>
<protein>
    <recommendedName>
        <fullName evidence="4">Nuclear speckle splicing regulatory protein 1 N-terminal domain-containing protein</fullName>
    </recommendedName>
</protein>
<feature type="region of interest" description="Disordered" evidence="3">
    <location>
        <begin position="1"/>
        <end position="43"/>
    </location>
</feature>
<dbReference type="InterPro" id="IPR053246">
    <property type="entry name" value="NS_splicing_regulatory_protein"/>
</dbReference>
<feature type="domain" description="Nuclear speckle splicing regulatory protein 1 N-terminal" evidence="4">
    <location>
        <begin position="71"/>
        <end position="187"/>
    </location>
</feature>
<evidence type="ECO:0000313" key="6">
    <source>
        <dbReference type="Proteomes" id="UP000237144"/>
    </source>
</evidence>
<sequence length="388" mass="43037">MSGPPVKLSFGLNKAQLPRQPVKRAVPGKSAFGLQPDDDDDDSVQLPAHLDTAKAKNRPAISTATLTKAKRAQQQAELELDQSVYEYDEVYDNMKAAEKVAVDARKQESADRKPKYINRLLETAEVRKQDRLRAEDKMIAREREREGDEFADKDQFVTPAYLQQQEELRKAEEEEKKREEAERAKKGSGMTSFFKSYLDSTEAAHAAAVAATSSSAPKVALGPQRPTEKQKTDAELAAEVEAQTGRRIEINDEGEIVDRRQLMAGGLNIVKPKTSAPGFSVPIAARTAPKPGALDGAKGSSTEALLHPGLSAAERARQSRERHSREVERQMLALEEKRKREADEALEQKVQKVAKRNDDDRVAQLKKAAEERRKKRLEEAAANKPAAP</sequence>
<dbReference type="PANTHER" id="PTHR47845">
    <property type="entry name" value="NUCLEAR SPECKLE SPLICING REGULATORY PROTEIN 1 HOMOLOG"/>
    <property type="match status" value="1"/>
</dbReference>
<accession>A0A2S5B2N9</accession>
<evidence type="ECO:0000256" key="2">
    <source>
        <dbReference type="ARBA" id="ARBA00023054"/>
    </source>
</evidence>
<dbReference type="Proteomes" id="UP000237144">
    <property type="component" value="Unassembled WGS sequence"/>
</dbReference>
<dbReference type="PANTHER" id="PTHR47845:SF1">
    <property type="entry name" value="NUCLEAR SPECKLE SPLICING REGULATORY PROTEIN 1 HOMOLOG"/>
    <property type="match status" value="1"/>
</dbReference>
<feature type="compositionally biased region" description="Basic and acidic residues" evidence="3">
    <location>
        <begin position="314"/>
        <end position="327"/>
    </location>
</feature>
<feature type="region of interest" description="Disordered" evidence="3">
    <location>
        <begin position="351"/>
        <end position="388"/>
    </location>
</feature>
<feature type="region of interest" description="Disordered" evidence="3">
    <location>
        <begin position="270"/>
        <end position="327"/>
    </location>
</feature>
<keyword evidence="2" id="KW-0175">Coiled coil</keyword>